<protein>
    <submittedName>
        <fullName evidence="3">SDR family NAD(P)-dependent oxidoreductase</fullName>
    </submittedName>
</protein>
<gene>
    <name evidence="3" type="ORF">HHL24_40200</name>
</gene>
<evidence type="ECO:0000256" key="2">
    <source>
        <dbReference type="RuleBase" id="RU000363"/>
    </source>
</evidence>
<dbReference type="PRINTS" id="PR00081">
    <property type="entry name" value="GDHRDH"/>
</dbReference>
<dbReference type="AlphaFoldDB" id="A0A848IS72"/>
<evidence type="ECO:0000313" key="3">
    <source>
        <dbReference type="EMBL" id="NMM04070.1"/>
    </source>
</evidence>
<comment type="caution">
    <text evidence="3">The sequence shown here is derived from an EMBL/GenBank/DDBJ whole genome shotgun (WGS) entry which is preliminary data.</text>
</comment>
<evidence type="ECO:0000256" key="1">
    <source>
        <dbReference type="ARBA" id="ARBA00006484"/>
    </source>
</evidence>
<organism evidence="3 4">
    <name type="scientific">Paraburkholderia polaris</name>
    <dbReference type="NCBI Taxonomy" id="2728848"/>
    <lineage>
        <taxon>Bacteria</taxon>
        <taxon>Pseudomonadati</taxon>
        <taxon>Pseudomonadota</taxon>
        <taxon>Betaproteobacteria</taxon>
        <taxon>Burkholderiales</taxon>
        <taxon>Burkholderiaceae</taxon>
        <taxon>Paraburkholderia</taxon>
    </lineage>
</organism>
<keyword evidence="4" id="KW-1185">Reference proteome</keyword>
<dbReference type="Pfam" id="PF00106">
    <property type="entry name" value="adh_short"/>
    <property type="match status" value="1"/>
</dbReference>
<dbReference type="PROSITE" id="PS00061">
    <property type="entry name" value="ADH_SHORT"/>
    <property type="match status" value="1"/>
</dbReference>
<dbReference type="RefSeq" id="WP_169490842.1">
    <property type="nucleotide sequence ID" value="NZ_JABBGJ010000069.1"/>
</dbReference>
<comment type="similarity">
    <text evidence="1 2">Belongs to the short-chain dehydrogenases/reductases (SDR) family.</text>
</comment>
<dbReference type="GO" id="GO:0030497">
    <property type="term" value="P:fatty acid elongation"/>
    <property type="evidence" value="ECO:0007669"/>
    <property type="project" value="TreeGrafter"/>
</dbReference>
<dbReference type="GO" id="GO:0016616">
    <property type="term" value="F:oxidoreductase activity, acting on the CH-OH group of donors, NAD or NADP as acceptor"/>
    <property type="evidence" value="ECO:0007669"/>
    <property type="project" value="TreeGrafter"/>
</dbReference>
<name>A0A848IS72_9BURK</name>
<dbReference type="EMBL" id="JABBGJ010000069">
    <property type="protein sequence ID" value="NMM04070.1"/>
    <property type="molecule type" value="Genomic_DNA"/>
</dbReference>
<dbReference type="SUPFAM" id="SSF51735">
    <property type="entry name" value="NAD(P)-binding Rossmann-fold domains"/>
    <property type="match status" value="1"/>
</dbReference>
<sequence>MKQVLEGKKIVVTGGFGVLGRAVGNALMEAGSQVALVDKVPAPSDLQGSAHAWDEVDLNDGEAARSCLAAAAERLGGLDGLVNVAGGFALETVEDGTVDTWDLMYAMNVRTALLSSQAALPHLVRRGGGRIVNVGALAATHAWAGMGAYAASKAGLARLTEAMAEELKDRSITVNAVLPSIIDTAANRAAMPHEDATRWVDPAALARVIVFLQSESASPITGALIPVRGRV</sequence>
<dbReference type="PANTHER" id="PTHR42760">
    <property type="entry name" value="SHORT-CHAIN DEHYDROGENASES/REDUCTASES FAMILY MEMBER"/>
    <property type="match status" value="1"/>
</dbReference>
<proteinExistence type="inferred from homology"/>
<dbReference type="InterPro" id="IPR020904">
    <property type="entry name" value="Sc_DH/Rdtase_CS"/>
</dbReference>
<dbReference type="Proteomes" id="UP000544134">
    <property type="component" value="Unassembled WGS sequence"/>
</dbReference>
<dbReference type="Gene3D" id="3.40.50.720">
    <property type="entry name" value="NAD(P)-binding Rossmann-like Domain"/>
    <property type="match status" value="1"/>
</dbReference>
<dbReference type="InterPro" id="IPR036291">
    <property type="entry name" value="NAD(P)-bd_dom_sf"/>
</dbReference>
<dbReference type="PANTHER" id="PTHR42760:SF135">
    <property type="entry name" value="BLL7886 PROTEIN"/>
    <property type="match status" value="1"/>
</dbReference>
<reference evidence="3 4" key="1">
    <citation type="submission" date="2020-04" db="EMBL/GenBank/DDBJ databases">
        <title>Paraburkholderia sp. RP-4-7 isolated from soil.</title>
        <authorList>
            <person name="Dahal R.H."/>
        </authorList>
    </citation>
    <scope>NUCLEOTIDE SEQUENCE [LARGE SCALE GENOMIC DNA]</scope>
    <source>
        <strain evidence="3 4">RP-4-7</strain>
    </source>
</reference>
<dbReference type="PRINTS" id="PR00080">
    <property type="entry name" value="SDRFAMILY"/>
</dbReference>
<evidence type="ECO:0000313" key="4">
    <source>
        <dbReference type="Proteomes" id="UP000544134"/>
    </source>
</evidence>
<accession>A0A848IS72</accession>
<dbReference type="InterPro" id="IPR002347">
    <property type="entry name" value="SDR_fam"/>
</dbReference>